<dbReference type="PANTHER" id="PTHR23170">
    <property type="entry name" value="NY-REN-58 ANTIGEN"/>
    <property type="match status" value="1"/>
</dbReference>
<evidence type="ECO:0000313" key="6">
    <source>
        <dbReference type="EMBL" id="CDG68176.1"/>
    </source>
</evidence>
<dbReference type="InterPro" id="IPR052116">
    <property type="entry name" value="Centro_Cilium_Assembly"/>
</dbReference>
<dbReference type="Pfam" id="PF13516">
    <property type="entry name" value="LRR_6"/>
    <property type="match status" value="2"/>
</dbReference>
<proteinExistence type="evidence at transcript level"/>
<keyword evidence="2" id="KW-0963">Cytoplasm</keyword>
<sequence length="708" mass="81882">MSFYVRPLTTFKIIWRVSHINITLNKNNVKSNILFCFSRSVICCVSVILVRYDLTSMDAFILKYLQLCNENKMEPNEGILNALRLSKNSTDIADGNQVLHLSGSNLSPSDCSILAKCIACDQYFTAYYFGDCLLSEEASKILIDSFLFNKVIKILDIKGNNIRSVSASLIGKLLKRSLTLEELSLEWNGLGMLHTGINEIAEGLSINTSLRILNLSNNQISHEGCHELASALKRNKTLSALDLRWNNVGVLGGRSLLSALAHNKYIIDLQLAGNNIPTDSLKAIATAVQRNIDYHSIFYQHQSLTKSLHNEIKQLEHEKAKQVLALSEQLKQEKDFHESFAETTKGHFDQMKHALECLKDENDKLKEDKSLFEKQFEKSEKLVNELKAQIIQHEKDFANLSSRYNLETGLLKDQIEQQNKNSKSIQSDQDLQIISLKSQIKELEIKITELYQEKKVIEKSLINMKSKCDEELVEVCEKYNKKIEDQIFRHSETERAFDEKLKRVSEEKRRLEEEIALLKSHMLSDKLKHEEDLLQQKTKWNQEEVLKQKQYEDRINCLITSKDEFQNRISTLSATSTHLENQLKCCHKELESLKSQNEQQQEILNLKDVQYRGEVNRLNVLIDSEKRLNAENKEKINHLENKLQGLQSDMQYLQSSKDKEIQQLKEFIKKKDDDLRRARDDEQRRISLLESAMQSYIHSSKSAYQSYS</sequence>
<evidence type="ECO:0000256" key="4">
    <source>
        <dbReference type="ARBA" id="ARBA00023212"/>
    </source>
</evidence>
<reference evidence="6" key="1">
    <citation type="journal article" date="2013" name="Genome Biol. Evol.">
        <title>Punctuated emergences of genetic and phenotypic innovations in eumetazoan, bilaterian, euteleostome, and hominidae ancestors.</title>
        <authorList>
            <person name="Wenger Y."/>
            <person name="Galliot B."/>
        </authorList>
    </citation>
    <scope>NUCLEOTIDE SEQUENCE</scope>
    <source>
        <tissue evidence="6">Whole animals</tissue>
    </source>
</reference>
<feature type="coiled-coil region" evidence="5">
    <location>
        <begin position="348"/>
        <end position="403"/>
    </location>
</feature>
<evidence type="ECO:0000256" key="5">
    <source>
        <dbReference type="SAM" id="Coils"/>
    </source>
</evidence>
<dbReference type="GO" id="GO:0005886">
    <property type="term" value="C:plasma membrane"/>
    <property type="evidence" value="ECO:0007669"/>
    <property type="project" value="TreeGrafter"/>
</dbReference>
<keyword evidence="3 5" id="KW-0175">Coiled coil</keyword>
<dbReference type="PANTHER" id="PTHR23170:SF3">
    <property type="entry name" value="LEUCINE-RICH REPEAT-CONTAINING PROTEIN 45"/>
    <property type="match status" value="1"/>
</dbReference>
<dbReference type="InterPro" id="IPR001611">
    <property type="entry name" value="Leu-rich_rpt"/>
</dbReference>
<dbReference type="GO" id="GO:0005813">
    <property type="term" value="C:centrosome"/>
    <property type="evidence" value="ECO:0007669"/>
    <property type="project" value="UniProtKB-SubCell"/>
</dbReference>
<gene>
    <name evidence="6" type="primary">LRRC45</name>
</gene>
<name>T2M820_HYDVU</name>
<dbReference type="PROSITE" id="PS51450">
    <property type="entry name" value="LRR"/>
    <property type="match status" value="1"/>
</dbReference>
<organism evidence="6">
    <name type="scientific">Hydra vulgaris</name>
    <name type="common">Hydra</name>
    <name type="synonym">Hydra attenuata</name>
    <dbReference type="NCBI Taxonomy" id="6087"/>
    <lineage>
        <taxon>Eukaryota</taxon>
        <taxon>Metazoa</taxon>
        <taxon>Cnidaria</taxon>
        <taxon>Hydrozoa</taxon>
        <taxon>Hydroidolina</taxon>
        <taxon>Anthoathecata</taxon>
        <taxon>Aplanulata</taxon>
        <taxon>Hydridae</taxon>
        <taxon>Hydra</taxon>
    </lineage>
</organism>
<dbReference type="OrthoDB" id="8436363at2759"/>
<dbReference type="SMART" id="SM00368">
    <property type="entry name" value="LRR_RI"/>
    <property type="match status" value="4"/>
</dbReference>
<evidence type="ECO:0000256" key="2">
    <source>
        <dbReference type="ARBA" id="ARBA00022490"/>
    </source>
</evidence>
<keyword evidence="4" id="KW-0206">Cytoskeleton</keyword>
<dbReference type="AlphaFoldDB" id="T2M820"/>
<evidence type="ECO:0000256" key="1">
    <source>
        <dbReference type="ARBA" id="ARBA00004300"/>
    </source>
</evidence>
<protein>
    <submittedName>
        <fullName evidence="6">Leucine-rich repeat-containing protein 45</fullName>
    </submittedName>
</protein>
<feature type="coiled-coil region" evidence="5">
    <location>
        <begin position="576"/>
        <end position="681"/>
    </location>
</feature>
<dbReference type="InterPro" id="IPR032675">
    <property type="entry name" value="LRR_dom_sf"/>
</dbReference>
<dbReference type="SUPFAM" id="SSF52047">
    <property type="entry name" value="RNI-like"/>
    <property type="match status" value="1"/>
</dbReference>
<feature type="coiled-coil region" evidence="5">
    <location>
        <begin position="494"/>
        <end position="521"/>
    </location>
</feature>
<accession>T2M820</accession>
<dbReference type="EMBL" id="HAAD01001944">
    <property type="protein sequence ID" value="CDG68176.1"/>
    <property type="molecule type" value="mRNA"/>
</dbReference>
<feature type="non-terminal residue" evidence="6">
    <location>
        <position position="1"/>
    </location>
</feature>
<evidence type="ECO:0000256" key="3">
    <source>
        <dbReference type="ARBA" id="ARBA00023054"/>
    </source>
</evidence>
<feature type="coiled-coil region" evidence="5">
    <location>
        <begin position="433"/>
        <end position="460"/>
    </location>
</feature>
<comment type="subcellular location">
    <subcellularLocation>
        <location evidence="1">Cytoplasm</location>
        <location evidence="1">Cytoskeleton</location>
        <location evidence="1">Microtubule organizing center</location>
        <location evidence="1">Centrosome</location>
    </subcellularLocation>
</comment>
<dbReference type="Gene3D" id="3.80.10.10">
    <property type="entry name" value="Ribonuclease Inhibitor"/>
    <property type="match status" value="2"/>
</dbReference>